<dbReference type="Proteomes" id="UP001597282">
    <property type="component" value="Unassembled WGS sequence"/>
</dbReference>
<reference evidence="2" key="1">
    <citation type="journal article" date="2019" name="Int. J. Syst. Evol. Microbiol.">
        <title>The Global Catalogue of Microorganisms (GCM) 10K type strain sequencing project: providing services to taxonomists for standard genome sequencing and annotation.</title>
        <authorList>
            <consortium name="The Broad Institute Genomics Platform"/>
            <consortium name="The Broad Institute Genome Sequencing Center for Infectious Disease"/>
            <person name="Wu L."/>
            <person name="Ma J."/>
        </authorList>
    </citation>
    <scope>NUCLEOTIDE SEQUENCE [LARGE SCALE GENOMIC DNA]</scope>
    <source>
        <strain evidence="2">S1</strain>
    </source>
</reference>
<dbReference type="EMBL" id="JBHTNU010000001">
    <property type="protein sequence ID" value="MFD1425542.1"/>
    <property type="molecule type" value="Genomic_DNA"/>
</dbReference>
<name>A0ABW4C4B6_9BACL</name>
<organism evidence="1 2">
    <name type="scientific">Kroppenstedtia sanguinis</name>
    <dbReference type="NCBI Taxonomy" id="1380684"/>
    <lineage>
        <taxon>Bacteria</taxon>
        <taxon>Bacillati</taxon>
        <taxon>Bacillota</taxon>
        <taxon>Bacilli</taxon>
        <taxon>Bacillales</taxon>
        <taxon>Thermoactinomycetaceae</taxon>
        <taxon>Kroppenstedtia</taxon>
    </lineage>
</organism>
<gene>
    <name evidence="1" type="ORF">ACFQ4Y_01165</name>
</gene>
<protein>
    <submittedName>
        <fullName evidence="1">Uncharacterized protein</fullName>
    </submittedName>
</protein>
<comment type="caution">
    <text evidence="1">The sequence shown here is derived from an EMBL/GenBank/DDBJ whole genome shotgun (WGS) entry which is preliminary data.</text>
</comment>
<accession>A0ABW4C4B6</accession>
<sequence>MAQAQSPQPTDVFRKVLGEELKEERNPALIRMEKFAPLEDFYLWIYTHFGLRETESPSLKEIFATLAWCHAVNCAPEMEAILPRQETRLPNTCYVFLEDWLQEERGRKVLKPLVQQLESDWGLYGKLQELPLDSLVDCLTFPLVDEVLLENLQDLLLNHPVTGLALEQRIDQRLSGYWAEEKRIRRAYDFFAAALALTLCKEESSKVHYRLQGRDWIRSYTEHDYPIDQTYRKLMWIYNQAGMPDELTSLRDHLTQWMEEEFLPGLADYTDRLLSQELAAHWPIHGVL</sequence>
<dbReference type="RefSeq" id="WP_380162375.1">
    <property type="nucleotide sequence ID" value="NZ_JBHTNU010000001.1"/>
</dbReference>
<proteinExistence type="predicted"/>
<evidence type="ECO:0000313" key="2">
    <source>
        <dbReference type="Proteomes" id="UP001597282"/>
    </source>
</evidence>
<keyword evidence="2" id="KW-1185">Reference proteome</keyword>
<evidence type="ECO:0000313" key="1">
    <source>
        <dbReference type="EMBL" id="MFD1425542.1"/>
    </source>
</evidence>